<feature type="chain" id="PRO_5027074538" evidence="3">
    <location>
        <begin position="25"/>
        <end position="212"/>
    </location>
</feature>
<evidence type="ECO:0000259" key="4">
    <source>
        <dbReference type="PROSITE" id="PS51782"/>
    </source>
</evidence>
<organism evidence="5">
    <name type="scientific">uncultured Thermomicrobiales bacterium</name>
    <dbReference type="NCBI Taxonomy" id="1645740"/>
    <lineage>
        <taxon>Bacteria</taxon>
        <taxon>Pseudomonadati</taxon>
        <taxon>Thermomicrobiota</taxon>
        <taxon>Thermomicrobia</taxon>
        <taxon>Thermomicrobiales</taxon>
        <taxon>environmental samples</taxon>
    </lineage>
</organism>
<dbReference type="Gene3D" id="3.10.350.10">
    <property type="entry name" value="LysM domain"/>
    <property type="match status" value="1"/>
</dbReference>
<dbReference type="InterPro" id="IPR018392">
    <property type="entry name" value="LysM"/>
</dbReference>
<reference evidence="5" key="1">
    <citation type="submission" date="2020-02" db="EMBL/GenBank/DDBJ databases">
        <authorList>
            <person name="Meier V. D."/>
        </authorList>
    </citation>
    <scope>NUCLEOTIDE SEQUENCE</scope>
    <source>
        <strain evidence="5">AVDCRST_MAG88</strain>
    </source>
</reference>
<keyword evidence="2" id="KW-0812">Transmembrane</keyword>
<feature type="region of interest" description="Disordered" evidence="1">
    <location>
        <begin position="92"/>
        <end position="138"/>
    </location>
</feature>
<dbReference type="EC" id="2.3.1.16" evidence="5"/>
<evidence type="ECO:0000256" key="2">
    <source>
        <dbReference type="SAM" id="Phobius"/>
    </source>
</evidence>
<dbReference type="AlphaFoldDB" id="A0A6J4UBY3"/>
<feature type="signal peptide" evidence="3">
    <location>
        <begin position="1"/>
        <end position="24"/>
    </location>
</feature>
<accession>A0A6J4UBY3</accession>
<dbReference type="Pfam" id="PF01476">
    <property type="entry name" value="LysM"/>
    <property type="match status" value="1"/>
</dbReference>
<dbReference type="SMART" id="SM00257">
    <property type="entry name" value="LysM"/>
    <property type="match status" value="1"/>
</dbReference>
<keyword evidence="2" id="KW-1133">Transmembrane helix</keyword>
<keyword evidence="3" id="KW-0732">Signal</keyword>
<sequence>MSPVRATVAMTVAMLALSPVAAEAQPVGERAPSVVVRPGDSLWSISQERIGPNASPRRIMKGAERIHALNRSRIGADPDLLLVGQVLSVPWSLSGPPNGSPNGRPAREASEESQAQESQAQESQAQESQAQESQGAKMLRADPKAKVNLPEPHGAVLAPSARLAALKGTQLGALPEILSETSAGDRRRLLGLGIWALTLVLAAVVVALGHGA</sequence>
<name>A0A6J4UBY3_9BACT</name>
<feature type="compositionally biased region" description="Low complexity" evidence="1">
    <location>
        <begin position="94"/>
        <end position="103"/>
    </location>
</feature>
<feature type="transmembrane region" description="Helical" evidence="2">
    <location>
        <begin position="189"/>
        <end position="209"/>
    </location>
</feature>
<dbReference type="EMBL" id="CADCWM010000144">
    <property type="protein sequence ID" value="CAA9546268.1"/>
    <property type="molecule type" value="Genomic_DNA"/>
</dbReference>
<gene>
    <name evidence="5" type="ORF">AVDCRST_MAG88-430</name>
</gene>
<evidence type="ECO:0000256" key="1">
    <source>
        <dbReference type="SAM" id="MobiDB-lite"/>
    </source>
</evidence>
<keyword evidence="5" id="KW-0808">Transferase</keyword>
<evidence type="ECO:0000313" key="5">
    <source>
        <dbReference type="EMBL" id="CAA9546268.1"/>
    </source>
</evidence>
<keyword evidence="5" id="KW-0012">Acyltransferase</keyword>
<proteinExistence type="predicted"/>
<evidence type="ECO:0000256" key="3">
    <source>
        <dbReference type="SAM" id="SignalP"/>
    </source>
</evidence>
<feature type="compositionally biased region" description="Low complexity" evidence="1">
    <location>
        <begin position="112"/>
        <end position="134"/>
    </location>
</feature>
<feature type="non-terminal residue" evidence="5">
    <location>
        <position position="212"/>
    </location>
</feature>
<keyword evidence="2" id="KW-0472">Membrane</keyword>
<dbReference type="GO" id="GO:0003988">
    <property type="term" value="F:acetyl-CoA C-acyltransferase activity"/>
    <property type="evidence" value="ECO:0007669"/>
    <property type="project" value="UniProtKB-EC"/>
</dbReference>
<dbReference type="CDD" id="cd00118">
    <property type="entry name" value="LysM"/>
    <property type="match status" value="1"/>
</dbReference>
<dbReference type="InterPro" id="IPR036779">
    <property type="entry name" value="LysM_dom_sf"/>
</dbReference>
<protein>
    <submittedName>
        <fullName evidence="5">3-ketoacyl-CoA thiolase</fullName>
        <ecNumber evidence="5">2.3.1.16</ecNumber>
    </submittedName>
</protein>
<feature type="domain" description="LysM" evidence="4">
    <location>
        <begin position="32"/>
        <end position="89"/>
    </location>
</feature>
<dbReference type="PROSITE" id="PS51782">
    <property type="entry name" value="LYSM"/>
    <property type="match status" value="1"/>
</dbReference>